<accession>A0ABS1VC19</accession>
<dbReference type="InterPro" id="IPR011050">
    <property type="entry name" value="Pectin_lyase_fold/virulence"/>
</dbReference>
<proteinExistence type="predicted"/>
<dbReference type="Gene3D" id="2.160.20.10">
    <property type="entry name" value="Single-stranded right-handed beta-helix, Pectin lyase-like"/>
    <property type="match status" value="1"/>
</dbReference>
<protein>
    <submittedName>
        <fullName evidence="1">Hydrolase</fullName>
    </submittedName>
</protein>
<dbReference type="RefSeq" id="WP_202828903.1">
    <property type="nucleotide sequence ID" value="NZ_JAEUXJ010000028.1"/>
</dbReference>
<dbReference type="Proteomes" id="UP000606490">
    <property type="component" value="Unassembled WGS sequence"/>
</dbReference>
<reference evidence="1 2" key="1">
    <citation type="submission" date="2021-01" db="EMBL/GenBank/DDBJ databases">
        <title>Belnapia mucosa sp. nov. and Belnapia arida sp. nov., isolated from the Tabernas Desert (Almeria, Spain).</title>
        <authorList>
            <person name="Molina-Menor E."/>
            <person name="Vidal-Verdu A."/>
            <person name="Calonge A."/>
            <person name="Satari L."/>
            <person name="Pereto Magraner J."/>
            <person name="Porcar Miralles M."/>
        </authorList>
    </citation>
    <scope>NUCLEOTIDE SEQUENCE [LARGE SCALE GENOMIC DNA]</scope>
    <source>
        <strain evidence="1 2">T6</strain>
    </source>
</reference>
<sequence>MDDHIKIGDVAPRVQYQADGVQTAFPYPFPIFGPEDLEVRLDGLPLAAGFVVTNAGASEGGSVVFDAPPRAGARVTLRRDLIVARTTDFQPNGVLRARSLNDELDYQVAVLQEVKEGLGNALHLDPSELGGTTTLPPRAARANRLLGFDSLGDIATFGRDEGLMTLGFPGAVPRTVEDKLAERLSARDFGATGDGATDDGPALQAAMTAAVASGRMLEIGEGTFRSARPLVLPGAAAGLLMRGTILYAGPAGQAALTLGDGGAANNQGKRYLGLAVLRAVQSDWSSEADIGIRILNIDACQVEVRRAERFTIGVQLAGDARGCEDSELRYGRIIDNRIGLDLRTLTASAWMNSLRHHGGHFACSSATNPGLARFGVRLSAAPGAYTLHNTHLFVGPAFELQRQGTPGTVDAIPFLLEVDGRGLTATGIRMEACSPYVARHTGGFSDARYEVAYVGTYGYLGCAVQYQGATRAGGTVMPLHQAAAAIGSPRLVAAAENIRTLAFRQSISVSDGIGFDQMAVLSGNPSGPPSTLNGFCFAGLNLFTLNADDVGIPTSRALAFVVDCSGCKEFFIAAEGTGLRPMAMQFDGAEAVLGAGSPVLFSNMNAVMQGPPSYWWEGNADLDSLTGGLMLNRLQRVTLSADAQYAAIGVRGSSAAAVLRSLRLYTSALHAPRLLFGGSRAWGKREYTASDTGWTVPALAAGATATYDVTLPGVRQGDFVRAGFAQSSGFQNGGVVFHAAVGGTAGTNQVRVTAQNISGGSITLGAGTLFVRAVKPRL</sequence>
<dbReference type="EMBL" id="JAEUXJ010000028">
    <property type="protein sequence ID" value="MBL6459170.1"/>
    <property type="molecule type" value="Genomic_DNA"/>
</dbReference>
<organism evidence="1 2">
    <name type="scientific">Belnapia mucosa</name>
    <dbReference type="NCBI Taxonomy" id="2804532"/>
    <lineage>
        <taxon>Bacteria</taxon>
        <taxon>Pseudomonadati</taxon>
        <taxon>Pseudomonadota</taxon>
        <taxon>Alphaproteobacteria</taxon>
        <taxon>Acetobacterales</taxon>
        <taxon>Roseomonadaceae</taxon>
        <taxon>Belnapia</taxon>
    </lineage>
</organism>
<evidence type="ECO:0000313" key="2">
    <source>
        <dbReference type="Proteomes" id="UP000606490"/>
    </source>
</evidence>
<evidence type="ECO:0000313" key="1">
    <source>
        <dbReference type="EMBL" id="MBL6459170.1"/>
    </source>
</evidence>
<dbReference type="SUPFAM" id="SSF51126">
    <property type="entry name" value="Pectin lyase-like"/>
    <property type="match status" value="1"/>
</dbReference>
<dbReference type="GO" id="GO:0016787">
    <property type="term" value="F:hydrolase activity"/>
    <property type="evidence" value="ECO:0007669"/>
    <property type="project" value="UniProtKB-KW"/>
</dbReference>
<gene>
    <name evidence="1" type="ORF">JMJ55_28000</name>
</gene>
<keyword evidence="1" id="KW-0378">Hydrolase</keyword>
<comment type="caution">
    <text evidence="1">The sequence shown here is derived from an EMBL/GenBank/DDBJ whole genome shotgun (WGS) entry which is preliminary data.</text>
</comment>
<name>A0ABS1VC19_9PROT</name>
<keyword evidence="2" id="KW-1185">Reference proteome</keyword>
<dbReference type="InterPro" id="IPR012334">
    <property type="entry name" value="Pectin_lyas_fold"/>
</dbReference>